<dbReference type="EMBL" id="JAFCMP010000540">
    <property type="protein sequence ID" value="KAG5176163.1"/>
    <property type="molecule type" value="Genomic_DNA"/>
</dbReference>
<evidence type="ECO:0000313" key="1">
    <source>
        <dbReference type="EMBL" id="KAG5176163.1"/>
    </source>
</evidence>
<accession>A0A835YTA7</accession>
<dbReference type="Proteomes" id="UP000664859">
    <property type="component" value="Unassembled WGS sequence"/>
</dbReference>
<reference evidence="1" key="1">
    <citation type="submission" date="2021-02" db="EMBL/GenBank/DDBJ databases">
        <title>First Annotated Genome of the Yellow-green Alga Tribonema minus.</title>
        <authorList>
            <person name="Mahan K.M."/>
        </authorList>
    </citation>
    <scope>NUCLEOTIDE SEQUENCE</scope>
    <source>
        <strain evidence="1">UTEX B ZZ1240</strain>
    </source>
</reference>
<evidence type="ECO:0000313" key="2">
    <source>
        <dbReference type="Proteomes" id="UP000664859"/>
    </source>
</evidence>
<dbReference type="AlphaFoldDB" id="A0A835YTA7"/>
<gene>
    <name evidence="1" type="ORF">JKP88DRAFT_249714</name>
</gene>
<keyword evidence="2" id="KW-1185">Reference proteome</keyword>
<comment type="caution">
    <text evidence="1">The sequence shown here is derived from an EMBL/GenBank/DDBJ whole genome shotgun (WGS) entry which is preliminary data.</text>
</comment>
<protein>
    <submittedName>
        <fullName evidence="1">Uncharacterized protein</fullName>
    </submittedName>
</protein>
<proteinExistence type="predicted"/>
<organism evidence="1 2">
    <name type="scientific">Tribonema minus</name>
    <dbReference type="NCBI Taxonomy" id="303371"/>
    <lineage>
        <taxon>Eukaryota</taxon>
        <taxon>Sar</taxon>
        <taxon>Stramenopiles</taxon>
        <taxon>Ochrophyta</taxon>
        <taxon>PX clade</taxon>
        <taxon>Xanthophyceae</taxon>
        <taxon>Tribonematales</taxon>
        <taxon>Tribonemataceae</taxon>
        <taxon>Tribonema</taxon>
    </lineage>
</organism>
<sequence length="346" mass="38243">MQLLPGGDSAACGVLVPWQPPCRRRRHPAAAAAGSSAAAATVAAASVPGSKCQGSWCTETLKKTRDGSASARVMQRAELLQCAVEYLGDDKDLCSAATLCRTARDDTIWSPLVNRLCNEFPLPQYSHVTPGFNEMDMEAPPGFVRPEMHEHGMDDPYLSPRFNRDTGVLEFGFVSPNEFVLNWYGRSKRACQKCRRSRAGRADSHAAFRAHCRSWRHCESRREPSERVPAAFVDPRHADPERFAQLPAARQWAALRRHVSAVLRQLRVPLADARVRANMERLADWARDELCDHEFLHEDEVQQALAGVTTSSAARACTDFCIGDLKSNGLCPGSYARVAIVDGWAN</sequence>
<name>A0A835YTA7_9STRA</name>